<dbReference type="RefSeq" id="WP_275227569.1">
    <property type="nucleotide sequence ID" value="NZ_JARESE010000017.1"/>
</dbReference>
<accession>A0ABT5WN56</accession>
<protein>
    <submittedName>
        <fullName evidence="3">YdaS family helix-turn-helix protein</fullName>
    </submittedName>
</protein>
<evidence type="ECO:0000313" key="4">
    <source>
        <dbReference type="Proteomes" id="UP001216253"/>
    </source>
</evidence>
<dbReference type="InterPro" id="IPR010982">
    <property type="entry name" value="Lambda_DNA-bd_dom_sf"/>
</dbReference>
<dbReference type="Gene3D" id="1.10.260.40">
    <property type="entry name" value="lambda repressor-like DNA-binding domains"/>
    <property type="match status" value="1"/>
</dbReference>
<organism evidence="3 4">
    <name type="scientific">Novosphingobium album</name>
    <name type="common">ex Liu et al. 2023</name>
    <dbReference type="NCBI Taxonomy" id="3031130"/>
    <lineage>
        <taxon>Bacteria</taxon>
        <taxon>Pseudomonadati</taxon>
        <taxon>Pseudomonadota</taxon>
        <taxon>Alphaproteobacteria</taxon>
        <taxon>Sphingomonadales</taxon>
        <taxon>Sphingomonadaceae</taxon>
        <taxon>Novosphingobium</taxon>
    </lineage>
</organism>
<feature type="domain" description="HTH cro/C1-type" evidence="2">
    <location>
        <begin position="19"/>
        <end position="63"/>
    </location>
</feature>
<dbReference type="EMBL" id="JARESE010000017">
    <property type="protein sequence ID" value="MDE8651470.1"/>
    <property type="molecule type" value="Genomic_DNA"/>
</dbReference>
<feature type="non-terminal residue" evidence="3">
    <location>
        <position position="95"/>
    </location>
</feature>
<gene>
    <name evidence="3" type="ORF">PYV00_07015</name>
</gene>
<sequence>MTDSPKVEPLQRAIRALGSQTALGRLIGISQQGISKMVRHSRPLPAEHVLTVEAATGISRHELRPDIYPIETPRSSGTPPGDASAAANPRTAAAG</sequence>
<comment type="caution">
    <text evidence="3">The sequence shown here is derived from an EMBL/GenBank/DDBJ whole genome shotgun (WGS) entry which is preliminary data.</text>
</comment>
<keyword evidence="4" id="KW-1185">Reference proteome</keyword>
<dbReference type="SUPFAM" id="SSF47413">
    <property type="entry name" value="lambda repressor-like DNA-binding domains"/>
    <property type="match status" value="1"/>
</dbReference>
<dbReference type="Pfam" id="PF15943">
    <property type="entry name" value="YdaS_toxin"/>
    <property type="match status" value="1"/>
</dbReference>
<feature type="compositionally biased region" description="Low complexity" evidence="1">
    <location>
        <begin position="83"/>
        <end position="95"/>
    </location>
</feature>
<feature type="region of interest" description="Disordered" evidence="1">
    <location>
        <begin position="66"/>
        <end position="95"/>
    </location>
</feature>
<dbReference type="CDD" id="cd00093">
    <property type="entry name" value="HTH_XRE"/>
    <property type="match status" value="1"/>
</dbReference>
<dbReference type="InterPro" id="IPR031856">
    <property type="entry name" value="YdaS_toxin-like"/>
</dbReference>
<evidence type="ECO:0000259" key="2">
    <source>
        <dbReference type="PROSITE" id="PS50943"/>
    </source>
</evidence>
<dbReference type="Proteomes" id="UP001216253">
    <property type="component" value="Unassembled WGS sequence"/>
</dbReference>
<reference evidence="3 4" key="1">
    <citation type="submission" date="2023-03" db="EMBL/GenBank/DDBJ databases">
        <title>NovoSphingobium album sp. nov. isolated from polycyclic aromatic hydrocarbons- and heavy-metal polluted soil.</title>
        <authorList>
            <person name="Liu Z."/>
            <person name="Wang K."/>
        </authorList>
    </citation>
    <scope>NUCLEOTIDE SEQUENCE [LARGE SCALE GENOMIC DNA]</scope>
    <source>
        <strain evidence="3 4">H3SJ31-1</strain>
    </source>
</reference>
<name>A0ABT5WN56_9SPHN</name>
<dbReference type="InterPro" id="IPR001387">
    <property type="entry name" value="Cro/C1-type_HTH"/>
</dbReference>
<evidence type="ECO:0000256" key="1">
    <source>
        <dbReference type="SAM" id="MobiDB-lite"/>
    </source>
</evidence>
<proteinExistence type="predicted"/>
<dbReference type="PROSITE" id="PS50943">
    <property type="entry name" value="HTH_CROC1"/>
    <property type="match status" value="1"/>
</dbReference>
<evidence type="ECO:0000313" key="3">
    <source>
        <dbReference type="EMBL" id="MDE8651470.1"/>
    </source>
</evidence>